<evidence type="ECO:0000313" key="1">
    <source>
        <dbReference type="EMBL" id="VDK52596.1"/>
    </source>
</evidence>
<dbReference type="GO" id="GO:0045104">
    <property type="term" value="P:intermediate filament cytoskeleton organization"/>
    <property type="evidence" value="ECO:0007669"/>
    <property type="project" value="InterPro"/>
</dbReference>
<dbReference type="Gene3D" id="1.20.58.60">
    <property type="match status" value="2"/>
</dbReference>
<dbReference type="GO" id="GO:0031122">
    <property type="term" value="P:cytoplasmic microtubule organization"/>
    <property type="evidence" value="ECO:0007669"/>
    <property type="project" value="TreeGrafter"/>
</dbReference>
<dbReference type="InterPro" id="IPR002017">
    <property type="entry name" value="Spectrin_repeat"/>
</dbReference>
<reference evidence="1 2" key="1">
    <citation type="submission" date="2018-11" db="EMBL/GenBank/DDBJ databases">
        <authorList>
            <consortium name="Pathogen Informatics"/>
        </authorList>
    </citation>
    <scope>NUCLEOTIDE SEQUENCE [LARGE SCALE GENOMIC DNA]</scope>
</reference>
<feature type="non-terminal residue" evidence="1">
    <location>
        <position position="376"/>
    </location>
</feature>
<dbReference type="GO" id="GO:0005198">
    <property type="term" value="F:structural molecule activity"/>
    <property type="evidence" value="ECO:0007669"/>
    <property type="project" value="TreeGrafter"/>
</dbReference>
<dbReference type="GO" id="GO:0005882">
    <property type="term" value="C:intermediate filament"/>
    <property type="evidence" value="ECO:0007669"/>
    <property type="project" value="TreeGrafter"/>
</dbReference>
<organism evidence="1 2">
    <name type="scientific">Cylicostephanus goldi</name>
    <name type="common">Nematode worm</name>
    <dbReference type="NCBI Taxonomy" id="71465"/>
    <lineage>
        <taxon>Eukaryota</taxon>
        <taxon>Metazoa</taxon>
        <taxon>Ecdysozoa</taxon>
        <taxon>Nematoda</taxon>
        <taxon>Chromadorea</taxon>
        <taxon>Rhabditida</taxon>
        <taxon>Rhabditina</taxon>
        <taxon>Rhabditomorpha</taxon>
        <taxon>Strongyloidea</taxon>
        <taxon>Strongylidae</taxon>
        <taxon>Cylicostephanus</taxon>
    </lineage>
</organism>
<evidence type="ECO:0000313" key="2">
    <source>
        <dbReference type="Proteomes" id="UP000271889"/>
    </source>
</evidence>
<dbReference type="PANTHER" id="PTHR23169">
    <property type="entry name" value="ENVOPLAKIN"/>
    <property type="match status" value="1"/>
</dbReference>
<dbReference type="OrthoDB" id="5863022at2759"/>
<accession>A0A3P6QNI4</accession>
<dbReference type="SMART" id="SM00150">
    <property type="entry name" value="SPEC"/>
    <property type="match status" value="3"/>
</dbReference>
<dbReference type="EMBL" id="UYRV01005433">
    <property type="protein sequence ID" value="VDK52596.1"/>
    <property type="molecule type" value="Genomic_DNA"/>
</dbReference>
<dbReference type="SUPFAM" id="SSF46966">
    <property type="entry name" value="Spectrin repeat"/>
    <property type="match status" value="3"/>
</dbReference>
<dbReference type="GO" id="GO:0005737">
    <property type="term" value="C:cytoplasm"/>
    <property type="evidence" value="ECO:0007669"/>
    <property type="project" value="TreeGrafter"/>
</dbReference>
<protein>
    <submittedName>
        <fullName evidence="1">Uncharacterized protein</fullName>
    </submittedName>
</protein>
<dbReference type="InterPro" id="IPR018159">
    <property type="entry name" value="Spectrin/alpha-actinin"/>
</dbReference>
<dbReference type="AlphaFoldDB" id="A0A3P6QNI4"/>
<dbReference type="GO" id="GO:0042060">
    <property type="term" value="P:wound healing"/>
    <property type="evidence" value="ECO:0007669"/>
    <property type="project" value="TreeGrafter"/>
</dbReference>
<gene>
    <name evidence="1" type="ORF">CGOC_LOCUS2429</name>
</gene>
<dbReference type="GO" id="GO:0016020">
    <property type="term" value="C:membrane"/>
    <property type="evidence" value="ECO:0007669"/>
    <property type="project" value="TreeGrafter"/>
</dbReference>
<sequence length="376" mass="42951">MLFFKRSPFLSRQKELCADREKKLQLALEEAIALDASMRSTAEWLTEAEQRLAAMEPVSRLVDVLEAQVAENDKWVDEVVVRKQLMAEQQAAGTRLQYYCEKKDAIPIKNGLVSLKHRFEKVSSRTADRTKQLNTALDEARIWEKGIASIHGFLDEVEESLPDAQLPTSNVDKLKNSLEKIKVVQADVTYRQADFDTTYKRGKSLMDRAPRSEVKKIQEINEKLRKRWNAMLEAISQRRQAAEQILLDSSAFDEAILELESWVDVELAKNAASDGRVHGDVETVKSLVDEHKKRENERSAKKRALDTIMSKAAKLSGNDSDENSHINGVCDRVNEKWKRLEEEANARSEALNDATKRATDFDKKVHDLLDWLVETE</sequence>
<dbReference type="InterPro" id="IPR043197">
    <property type="entry name" value="Plakin"/>
</dbReference>
<proteinExistence type="predicted"/>
<dbReference type="GO" id="GO:0030056">
    <property type="term" value="C:hemidesmosome"/>
    <property type="evidence" value="ECO:0007669"/>
    <property type="project" value="TreeGrafter"/>
</dbReference>
<name>A0A3P6QNI4_CYLGO</name>
<dbReference type="PANTHER" id="PTHR23169:SF23">
    <property type="entry name" value="SHORT STOP, ISOFORM H"/>
    <property type="match status" value="1"/>
</dbReference>
<dbReference type="CDD" id="cd00176">
    <property type="entry name" value="SPEC"/>
    <property type="match status" value="2"/>
</dbReference>
<dbReference type="Proteomes" id="UP000271889">
    <property type="component" value="Unassembled WGS sequence"/>
</dbReference>
<keyword evidence="2" id="KW-1185">Reference proteome</keyword>
<dbReference type="Pfam" id="PF00435">
    <property type="entry name" value="Spectrin"/>
    <property type="match status" value="2"/>
</dbReference>